<reference evidence="1" key="1">
    <citation type="submission" date="2021-02" db="EMBL/GenBank/DDBJ databases">
        <authorList>
            <consortium name="DOE Joint Genome Institute"/>
            <person name="Ahrendt S."/>
            <person name="Looney B.P."/>
            <person name="Miyauchi S."/>
            <person name="Morin E."/>
            <person name="Drula E."/>
            <person name="Courty P.E."/>
            <person name="Chicoki N."/>
            <person name="Fauchery L."/>
            <person name="Kohler A."/>
            <person name="Kuo A."/>
            <person name="Labutti K."/>
            <person name="Pangilinan J."/>
            <person name="Lipzen A."/>
            <person name="Riley R."/>
            <person name="Andreopoulos W."/>
            <person name="He G."/>
            <person name="Johnson J."/>
            <person name="Barry K.W."/>
            <person name="Grigoriev I.V."/>
            <person name="Nagy L."/>
            <person name="Hibbett D."/>
            <person name="Henrissat B."/>
            <person name="Matheny P.B."/>
            <person name="Labbe J."/>
            <person name="Martin F."/>
        </authorList>
    </citation>
    <scope>NUCLEOTIDE SEQUENCE</scope>
    <source>
        <strain evidence="1">FP105234-sp</strain>
    </source>
</reference>
<evidence type="ECO:0000313" key="1">
    <source>
        <dbReference type="EMBL" id="KAI0037258.1"/>
    </source>
</evidence>
<organism evidence="1 2">
    <name type="scientific">Auriscalpium vulgare</name>
    <dbReference type="NCBI Taxonomy" id="40419"/>
    <lineage>
        <taxon>Eukaryota</taxon>
        <taxon>Fungi</taxon>
        <taxon>Dikarya</taxon>
        <taxon>Basidiomycota</taxon>
        <taxon>Agaricomycotina</taxon>
        <taxon>Agaricomycetes</taxon>
        <taxon>Russulales</taxon>
        <taxon>Auriscalpiaceae</taxon>
        <taxon>Auriscalpium</taxon>
    </lineage>
</organism>
<sequence>MGDTRNISLEDVARHFANNGYHPRSLSITEFEDYATSRRNLIEGRHSGATDEWNSYPTLAEMNILYPPAHASNQTSGPPRNLYPNLSLDLRSSSGDPRPATPEGPALSRSSGTMSPDFPDHYVPPTPHSVPLDNEAAGSLPTEAISWADDLFVVNNNSVPTVNNIAPVSSAVDPTTKPLPPSRPATPMDSTD</sequence>
<name>A0ACB8QZM6_9AGAM</name>
<dbReference type="Proteomes" id="UP000814033">
    <property type="component" value="Unassembled WGS sequence"/>
</dbReference>
<comment type="caution">
    <text evidence="1">The sequence shown here is derived from an EMBL/GenBank/DDBJ whole genome shotgun (WGS) entry which is preliminary data.</text>
</comment>
<evidence type="ECO:0000313" key="2">
    <source>
        <dbReference type="Proteomes" id="UP000814033"/>
    </source>
</evidence>
<protein>
    <submittedName>
        <fullName evidence="1">Uncharacterized protein</fullName>
    </submittedName>
</protein>
<proteinExistence type="predicted"/>
<keyword evidence="2" id="KW-1185">Reference proteome</keyword>
<accession>A0ACB8QZM6</accession>
<gene>
    <name evidence="1" type="ORF">FA95DRAFT_1614437</name>
</gene>
<dbReference type="EMBL" id="MU277177">
    <property type="protein sequence ID" value="KAI0037258.1"/>
    <property type="molecule type" value="Genomic_DNA"/>
</dbReference>
<reference evidence="1" key="2">
    <citation type="journal article" date="2022" name="New Phytol.">
        <title>Evolutionary transition to the ectomycorrhizal habit in the genomes of a hyperdiverse lineage of mushroom-forming fungi.</title>
        <authorList>
            <person name="Looney B."/>
            <person name="Miyauchi S."/>
            <person name="Morin E."/>
            <person name="Drula E."/>
            <person name="Courty P.E."/>
            <person name="Kohler A."/>
            <person name="Kuo A."/>
            <person name="LaButti K."/>
            <person name="Pangilinan J."/>
            <person name="Lipzen A."/>
            <person name="Riley R."/>
            <person name="Andreopoulos W."/>
            <person name="He G."/>
            <person name="Johnson J."/>
            <person name="Nolan M."/>
            <person name="Tritt A."/>
            <person name="Barry K.W."/>
            <person name="Grigoriev I.V."/>
            <person name="Nagy L.G."/>
            <person name="Hibbett D."/>
            <person name="Henrissat B."/>
            <person name="Matheny P.B."/>
            <person name="Labbe J."/>
            <person name="Martin F.M."/>
        </authorList>
    </citation>
    <scope>NUCLEOTIDE SEQUENCE</scope>
    <source>
        <strain evidence="1">FP105234-sp</strain>
    </source>
</reference>